<dbReference type="EMBL" id="JAYMYQ010000001">
    <property type="protein sequence ID" value="KAK7360667.1"/>
    <property type="molecule type" value="Genomic_DNA"/>
</dbReference>
<accession>A0AAN9MYN0</accession>
<protein>
    <submittedName>
        <fullName evidence="1">Uncharacterized protein</fullName>
    </submittedName>
</protein>
<evidence type="ECO:0000313" key="2">
    <source>
        <dbReference type="Proteomes" id="UP001367508"/>
    </source>
</evidence>
<proteinExistence type="predicted"/>
<keyword evidence="2" id="KW-1185">Reference proteome</keyword>
<reference evidence="1 2" key="1">
    <citation type="submission" date="2024-01" db="EMBL/GenBank/DDBJ databases">
        <title>The genomes of 5 underutilized Papilionoideae crops provide insights into root nodulation and disease resistanc.</title>
        <authorList>
            <person name="Jiang F."/>
        </authorList>
    </citation>
    <scope>NUCLEOTIDE SEQUENCE [LARGE SCALE GENOMIC DNA]</scope>
    <source>
        <strain evidence="1">LVBAO_FW01</strain>
        <tissue evidence="1">Leaves</tissue>
    </source>
</reference>
<gene>
    <name evidence="1" type="ORF">VNO77_02676</name>
</gene>
<name>A0AAN9MYN0_CANGL</name>
<sequence>MQSPYDRPRFSIGILPSLEAPLCNNLAKLWAHIALRLVTTIECPWNRTSSDWSIGPLRCNALAASDSPNGRANKKLLISPWLRHLSEIQKAFLLT</sequence>
<evidence type="ECO:0000313" key="1">
    <source>
        <dbReference type="EMBL" id="KAK7360667.1"/>
    </source>
</evidence>
<comment type="caution">
    <text evidence="1">The sequence shown here is derived from an EMBL/GenBank/DDBJ whole genome shotgun (WGS) entry which is preliminary data.</text>
</comment>
<dbReference type="AlphaFoldDB" id="A0AAN9MYN0"/>
<organism evidence="1 2">
    <name type="scientific">Canavalia gladiata</name>
    <name type="common">Sword bean</name>
    <name type="synonym">Dolichos gladiatus</name>
    <dbReference type="NCBI Taxonomy" id="3824"/>
    <lineage>
        <taxon>Eukaryota</taxon>
        <taxon>Viridiplantae</taxon>
        <taxon>Streptophyta</taxon>
        <taxon>Embryophyta</taxon>
        <taxon>Tracheophyta</taxon>
        <taxon>Spermatophyta</taxon>
        <taxon>Magnoliopsida</taxon>
        <taxon>eudicotyledons</taxon>
        <taxon>Gunneridae</taxon>
        <taxon>Pentapetalae</taxon>
        <taxon>rosids</taxon>
        <taxon>fabids</taxon>
        <taxon>Fabales</taxon>
        <taxon>Fabaceae</taxon>
        <taxon>Papilionoideae</taxon>
        <taxon>50 kb inversion clade</taxon>
        <taxon>NPAAA clade</taxon>
        <taxon>indigoferoid/millettioid clade</taxon>
        <taxon>Phaseoleae</taxon>
        <taxon>Canavalia</taxon>
    </lineage>
</organism>
<dbReference type="Proteomes" id="UP001367508">
    <property type="component" value="Unassembled WGS sequence"/>
</dbReference>